<sequence>MWELPQKSPTIVKKPTTKRESATFCYKASERLEQFFFRFWERVLENSQKRIKQKGTISKKGGTPL</sequence>
<dbReference type="EMBL" id="MTSU01000001">
    <property type="protein sequence ID" value="ONF94690.1"/>
    <property type="molecule type" value="Genomic_DNA"/>
</dbReference>
<protein>
    <submittedName>
        <fullName evidence="1">Uncharacterized protein</fullName>
    </submittedName>
</protein>
<proteinExistence type="predicted"/>
<accession>A0AB73LPV8</accession>
<comment type="caution">
    <text evidence="1">The sequence shown here is derived from an EMBL/GenBank/DDBJ whole genome shotgun (WGS) entry which is preliminary data.</text>
</comment>
<name>A0AB73LPV8_9LEPT</name>
<gene>
    <name evidence="1" type="ORF">BWD14_01245</name>
</gene>
<reference evidence="1 2" key="1">
    <citation type="submission" date="2017-01" db="EMBL/GenBank/DDBJ databases">
        <title>Comparative genomic analysis of Brazilian Leptospira santarosai.</title>
        <authorList>
            <person name="Moreno L.Z."/>
            <person name="Miraglia F."/>
            <person name="Kremer F.S."/>
            <person name="Eslabao M.R."/>
            <person name="Lilenbaum W."/>
            <person name="Dellagostin O.A."/>
            <person name="Moreno A.M."/>
        </authorList>
    </citation>
    <scope>NUCLEOTIDE SEQUENCE [LARGE SCALE GENOMIC DNA]</scope>
    <source>
        <strain evidence="1 2">M52/8-19</strain>
    </source>
</reference>
<dbReference type="Proteomes" id="UP000189337">
    <property type="component" value="Unassembled WGS sequence"/>
</dbReference>
<evidence type="ECO:0000313" key="2">
    <source>
        <dbReference type="Proteomes" id="UP000189337"/>
    </source>
</evidence>
<organism evidence="1 2">
    <name type="scientific">Leptospira santarosai</name>
    <dbReference type="NCBI Taxonomy" id="28183"/>
    <lineage>
        <taxon>Bacteria</taxon>
        <taxon>Pseudomonadati</taxon>
        <taxon>Spirochaetota</taxon>
        <taxon>Spirochaetia</taxon>
        <taxon>Leptospirales</taxon>
        <taxon>Leptospiraceae</taxon>
        <taxon>Leptospira</taxon>
    </lineage>
</organism>
<evidence type="ECO:0000313" key="1">
    <source>
        <dbReference type="EMBL" id="ONF94690.1"/>
    </source>
</evidence>
<dbReference type="AlphaFoldDB" id="A0AB73LPV8"/>